<dbReference type="FunFam" id="1.10.340.70:FF:000001">
    <property type="entry name" value="Retrovirus-related Pol polyprotein from transposon gypsy-like Protein"/>
    <property type="match status" value="1"/>
</dbReference>
<evidence type="ECO:0000313" key="4">
    <source>
        <dbReference type="EMBL" id="KAE8975807.1"/>
    </source>
</evidence>
<evidence type="ECO:0000259" key="2">
    <source>
        <dbReference type="Pfam" id="PF17921"/>
    </source>
</evidence>
<feature type="compositionally biased region" description="Polar residues" evidence="1">
    <location>
        <begin position="11"/>
        <end position="20"/>
    </location>
</feature>
<dbReference type="EMBL" id="QXFT01003436">
    <property type="protein sequence ID" value="KAE9285831.1"/>
    <property type="molecule type" value="Genomic_DNA"/>
</dbReference>
<dbReference type="SUPFAM" id="SSF53098">
    <property type="entry name" value="Ribonuclease H-like"/>
    <property type="match status" value="1"/>
</dbReference>
<evidence type="ECO:0000313" key="8">
    <source>
        <dbReference type="Proteomes" id="UP000435112"/>
    </source>
</evidence>
<evidence type="ECO:0000313" key="5">
    <source>
        <dbReference type="EMBL" id="KAE9285831.1"/>
    </source>
</evidence>
<feature type="region of interest" description="Disordered" evidence="1">
    <location>
        <begin position="1"/>
        <end position="49"/>
    </location>
</feature>
<proteinExistence type="predicted"/>
<gene>
    <name evidence="4" type="ORF">PR001_g25596</name>
    <name evidence="3" type="ORF">PR002_g26071</name>
    <name evidence="5" type="ORF">PR003_g26477</name>
</gene>
<dbReference type="Gene3D" id="1.10.340.70">
    <property type="match status" value="1"/>
</dbReference>
<reference evidence="6 8" key="1">
    <citation type="submission" date="2018-09" db="EMBL/GenBank/DDBJ databases">
        <title>Genomic investigation of the strawberry pathogen Phytophthora fragariae indicates pathogenicity is determined by transcriptional variation in three key races.</title>
        <authorList>
            <person name="Adams T.M."/>
            <person name="Armitage A.D."/>
            <person name="Sobczyk M.K."/>
            <person name="Bates H.J."/>
            <person name="Dunwell J.M."/>
            <person name="Nellist C.F."/>
            <person name="Harrison R.J."/>
        </authorList>
    </citation>
    <scope>NUCLEOTIDE SEQUENCE [LARGE SCALE GENOMIC DNA]</scope>
    <source>
        <strain evidence="4 6">SCRP249</strain>
        <strain evidence="3 8">SCRP324</strain>
        <strain evidence="5 7">SCRP333</strain>
    </source>
</reference>
<feature type="domain" description="Integrase zinc-binding" evidence="2">
    <location>
        <begin position="129"/>
        <end position="188"/>
    </location>
</feature>
<dbReference type="AlphaFoldDB" id="A0A6A3HWU8"/>
<dbReference type="PANTHER" id="PTHR37984">
    <property type="entry name" value="PROTEIN CBG26694"/>
    <property type="match status" value="1"/>
</dbReference>
<dbReference type="InterPro" id="IPR041588">
    <property type="entry name" value="Integrase_H2C2"/>
</dbReference>
<evidence type="ECO:0000313" key="6">
    <source>
        <dbReference type="Proteomes" id="UP000429607"/>
    </source>
</evidence>
<dbReference type="InterPro" id="IPR036397">
    <property type="entry name" value="RNaseH_sf"/>
</dbReference>
<dbReference type="Proteomes" id="UP000434957">
    <property type="component" value="Unassembled WGS sequence"/>
</dbReference>
<dbReference type="EMBL" id="QXFV01003547">
    <property type="protein sequence ID" value="KAE8975807.1"/>
    <property type="molecule type" value="Genomic_DNA"/>
</dbReference>
<comment type="caution">
    <text evidence="3">The sequence shown here is derived from an EMBL/GenBank/DDBJ whole genome shotgun (WGS) entry which is preliminary data.</text>
</comment>
<accession>A0A6A3HWU8</accession>
<dbReference type="GO" id="GO:0003676">
    <property type="term" value="F:nucleic acid binding"/>
    <property type="evidence" value="ECO:0007669"/>
    <property type="project" value="InterPro"/>
</dbReference>
<dbReference type="Gene3D" id="3.30.420.10">
    <property type="entry name" value="Ribonuclease H-like superfamily/Ribonuclease H"/>
    <property type="match status" value="1"/>
</dbReference>
<dbReference type="Proteomes" id="UP000429607">
    <property type="component" value="Unassembled WGS sequence"/>
</dbReference>
<dbReference type="InterPro" id="IPR050951">
    <property type="entry name" value="Retrovirus_Pol_polyprotein"/>
</dbReference>
<dbReference type="InterPro" id="IPR012337">
    <property type="entry name" value="RNaseH-like_sf"/>
</dbReference>
<sequence length="342" mass="38641">MGQDEAARLAESNTVPNEAQNVLEETRSPTEALTAAMPAPPEAEDVDPLLVQEERRRRVAAAQDEELRWSNLRAILRGEDESLGYKAARDAWKMADRFVLSEDGVLYFVGTNRRSDPDEQQGMRMRPVVPSTMVQEVLQSCHDSLEGGHQGINHTYHRVKADYYWIELYADVEKHVRSCPDCCSSKSRPQLRGYSQGNVLAERPFQMVSMTFVIPLPKSRRGNTALLLFQCSFTGFAMGKAMSDTTALVVAQAFEECTLLNSPRSRSEVMSEVFQAYTVMMQSRSRATLNYRPQANGRQERSVKTVMQSVRVYAKDPLQQDWDGIAEKLIFAINNSQDGTWK</sequence>
<dbReference type="Proteomes" id="UP000435112">
    <property type="component" value="Unassembled WGS sequence"/>
</dbReference>
<evidence type="ECO:0000313" key="3">
    <source>
        <dbReference type="EMBL" id="KAE8973877.1"/>
    </source>
</evidence>
<name>A0A6A3HWU8_9STRA</name>
<evidence type="ECO:0000313" key="7">
    <source>
        <dbReference type="Proteomes" id="UP000434957"/>
    </source>
</evidence>
<protein>
    <recommendedName>
        <fullName evidence="2">Integrase zinc-binding domain-containing protein</fullName>
    </recommendedName>
</protein>
<evidence type="ECO:0000256" key="1">
    <source>
        <dbReference type="SAM" id="MobiDB-lite"/>
    </source>
</evidence>
<organism evidence="3 8">
    <name type="scientific">Phytophthora rubi</name>
    <dbReference type="NCBI Taxonomy" id="129364"/>
    <lineage>
        <taxon>Eukaryota</taxon>
        <taxon>Sar</taxon>
        <taxon>Stramenopiles</taxon>
        <taxon>Oomycota</taxon>
        <taxon>Peronosporomycetes</taxon>
        <taxon>Peronosporales</taxon>
        <taxon>Peronosporaceae</taxon>
        <taxon>Phytophthora</taxon>
    </lineage>
</organism>
<keyword evidence="7" id="KW-1185">Reference proteome</keyword>
<dbReference type="PANTHER" id="PTHR37984:SF5">
    <property type="entry name" value="PROTEIN NYNRIN-LIKE"/>
    <property type="match status" value="1"/>
</dbReference>
<dbReference type="OrthoDB" id="8067401at2759"/>
<dbReference type="Pfam" id="PF17921">
    <property type="entry name" value="Integrase_H2C2"/>
    <property type="match status" value="1"/>
</dbReference>
<dbReference type="EMBL" id="QXFU01003633">
    <property type="protein sequence ID" value="KAE8973877.1"/>
    <property type="molecule type" value="Genomic_DNA"/>
</dbReference>